<evidence type="ECO:0000313" key="1">
    <source>
        <dbReference type="EMBL" id="TGX80298.1"/>
    </source>
</evidence>
<organism evidence="1 2">
    <name type="scientific">Palleniella muris</name>
    <dbReference type="NCBI Taxonomy" id="3038145"/>
    <lineage>
        <taxon>Bacteria</taxon>
        <taxon>Pseudomonadati</taxon>
        <taxon>Bacteroidota</taxon>
        <taxon>Bacteroidia</taxon>
        <taxon>Bacteroidales</taxon>
        <taxon>Prevotellaceae</taxon>
        <taxon>Palleniella</taxon>
    </lineage>
</organism>
<sequence>MLNKIYGGKVDVISGIKDVGALCDTDLENCMSFESAVTASIGANPVLSVRDVSHHYKNTYAGFRVSDATAAIGLDLAAADGYYIQFYCEGEKVGEPVKATKGVSSFTTLSLGVSENVVNNTFTDFYAMSPADEEFDEIGFFVVVGGVGANILYQKFNVQYAYVGQTNEFNLVNDDSANNLKDYATYLKNNCNIETNPEKWVAKGTVITPLGATTNKPDLVLANGSKVVPLSGNEYNVSVKSDNGECFIPDGTEVGFVYDQVKVVGLELGTSVSFVLYPKDYTKDPVTLKVSTDTLALACYLLARDSNHL</sequence>
<evidence type="ECO:0000313" key="2">
    <source>
        <dbReference type="Proteomes" id="UP000308886"/>
    </source>
</evidence>
<protein>
    <submittedName>
        <fullName evidence="1">Uncharacterized protein</fullName>
    </submittedName>
</protein>
<name>A0AC61QM32_9BACT</name>
<comment type="caution">
    <text evidence="1">The sequence shown here is derived from an EMBL/GenBank/DDBJ whole genome shotgun (WGS) entry which is preliminary data.</text>
</comment>
<dbReference type="Proteomes" id="UP000308886">
    <property type="component" value="Unassembled WGS sequence"/>
</dbReference>
<reference evidence="1" key="1">
    <citation type="submission" date="2019-04" db="EMBL/GenBank/DDBJ databases">
        <title>Microbes associate with the intestines of laboratory mice.</title>
        <authorList>
            <person name="Navarre W."/>
            <person name="Wong E."/>
            <person name="Huang K."/>
            <person name="Tropini C."/>
            <person name="Ng K."/>
            <person name="Yu B."/>
        </authorList>
    </citation>
    <scope>NUCLEOTIDE SEQUENCE</scope>
    <source>
        <strain evidence="1">NM73_A23</strain>
    </source>
</reference>
<keyword evidence="2" id="KW-1185">Reference proteome</keyword>
<proteinExistence type="predicted"/>
<dbReference type="EMBL" id="SRZC01000027">
    <property type="protein sequence ID" value="TGX80298.1"/>
    <property type="molecule type" value="Genomic_DNA"/>
</dbReference>
<accession>A0AC61QM32</accession>
<gene>
    <name evidence="1" type="ORF">E5358_13145</name>
</gene>